<protein>
    <submittedName>
        <fullName evidence="2">Uncharacterized protein</fullName>
    </submittedName>
</protein>
<accession>A0A0G4H5R3</accession>
<name>A0A0G4H5R3_9ALVE</name>
<feature type="region of interest" description="Disordered" evidence="1">
    <location>
        <begin position="307"/>
        <end position="366"/>
    </location>
</feature>
<gene>
    <name evidence="2" type="ORF">Cvel_24794</name>
</gene>
<feature type="compositionally biased region" description="Basic and acidic residues" evidence="1">
    <location>
        <begin position="357"/>
        <end position="366"/>
    </location>
</feature>
<dbReference type="EMBL" id="CDMZ01001910">
    <property type="protein sequence ID" value="CEM39178.1"/>
    <property type="molecule type" value="Genomic_DNA"/>
</dbReference>
<sequence length="752" mass="81771">MLELSETVDSCLLNFVDQIGRDENGRKGISGAASGEGSVKSVVGSLESQSSGGFSRGVFDSRSVVAAAHLGSMADSVIFPEDLRWGTLLLALPLVEVFNAELSDDVTLAENFWSLTHLFQSCFWEALPSPPPVKGVVVSVDRQQGDYTAGEDSVVVPTSATDGGPSLAGAPLLAGDFQFWGETRVVGTLRQFLFDVADALLEDAPDFASLLLGLVEEGGGDQNGDGFGGGPAEPGSPLSPGSKAVTSFWDNLAQDASKEHQKHTLQMVVRRMQAVREVEKERDRQRRRLSLDRLVLFDGFTVGDLQMPSTDASGTASTQRTNEMEKQADRDAGVMGRKPGGGEENGQTGGETEEVEGERNDAVPPKDVRQTVRRVFVLNDSLSAEEPQLALPISVNDRNDRESRRRETLALDVLPPLIVPSLRRGFVGVLSGDALLLLYDILVLSAAPLAAKTGAIACAAFLLAMRPSLQRFSGGNQEGETFPVVAAARSLLLAAPRLSVLSLAKAVRAFRVRMLTSLGVPPEIAREGPGVVGAEFGTVVPEFHWGYAPLNNYGPYLDHLHAERALPEDPWDRPSRETVEKREKEAAEREREREEKEKEEKKKEEMKKAEEEAATSFFRAETGRRSLSPEKMRDKLSFPSSPSPSRRKKEGTQELRSFLGGDTHLTKSITRKENEAKGQPSLTDEQSPTNKEKQKPTMPDYFGALETNEKPKTPDKTSTAEKEGPEPHRDNPTQGDGDSNPLLSLFTNAKDK</sequence>
<evidence type="ECO:0000313" key="2">
    <source>
        <dbReference type="EMBL" id="CEM39178.1"/>
    </source>
</evidence>
<feature type="compositionally biased region" description="Basic and acidic residues" evidence="1">
    <location>
        <begin position="621"/>
        <end position="636"/>
    </location>
</feature>
<feature type="compositionally biased region" description="Basic and acidic residues" evidence="1">
    <location>
        <begin position="567"/>
        <end position="611"/>
    </location>
</feature>
<feature type="compositionally biased region" description="Gly residues" evidence="1">
    <location>
        <begin position="221"/>
        <end position="232"/>
    </location>
</feature>
<feature type="region of interest" description="Disordered" evidence="1">
    <location>
        <begin position="567"/>
        <end position="752"/>
    </location>
</feature>
<organism evidence="2">
    <name type="scientific">Chromera velia CCMP2878</name>
    <dbReference type="NCBI Taxonomy" id="1169474"/>
    <lineage>
        <taxon>Eukaryota</taxon>
        <taxon>Sar</taxon>
        <taxon>Alveolata</taxon>
        <taxon>Colpodellida</taxon>
        <taxon>Chromeraceae</taxon>
        <taxon>Chromera</taxon>
    </lineage>
</organism>
<feature type="compositionally biased region" description="Basic and acidic residues" evidence="1">
    <location>
        <begin position="322"/>
        <end position="332"/>
    </location>
</feature>
<feature type="compositionally biased region" description="Basic and acidic residues" evidence="1">
    <location>
        <begin position="707"/>
        <end position="731"/>
    </location>
</feature>
<dbReference type="AlphaFoldDB" id="A0A0G4H5R3"/>
<feature type="compositionally biased region" description="Polar residues" evidence="1">
    <location>
        <begin position="732"/>
        <end position="752"/>
    </location>
</feature>
<evidence type="ECO:0000256" key="1">
    <source>
        <dbReference type="SAM" id="MobiDB-lite"/>
    </source>
</evidence>
<feature type="compositionally biased region" description="Gly residues" evidence="1">
    <location>
        <begin position="338"/>
        <end position="349"/>
    </location>
</feature>
<feature type="region of interest" description="Disordered" evidence="1">
    <location>
        <begin position="221"/>
        <end position="244"/>
    </location>
</feature>
<reference evidence="2" key="1">
    <citation type="submission" date="2014-11" db="EMBL/GenBank/DDBJ databases">
        <authorList>
            <person name="Otto D Thomas"/>
            <person name="Naeem Raeece"/>
        </authorList>
    </citation>
    <scope>NUCLEOTIDE SEQUENCE</scope>
</reference>
<feature type="compositionally biased region" description="Polar residues" evidence="1">
    <location>
        <begin position="307"/>
        <end position="321"/>
    </location>
</feature>
<dbReference type="VEuPathDB" id="CryptoDB:Cvel_24794"/>
<proteinExistence type="predicted"/>
<feature type="compositionally biased region" description="Polar residues" evidence="1">
    <location>
        <begin position="680"/>
        <end position="689"/>
    </location>
</feature>